<keyword evidence="2" id="KW-1185">Reference proteome</keyword>
<protein>
    <submittedName>
        <fullName evidence="1">Uncharacterized protein</fullName>
    </submittedName>
</protein>
<sequence>MDRFLLFIRESGREDILDFHPDKLAARRALVAYVRRQANDHLHPHPINDDVAVQTYFKREGAMYSIARVQKTSERSGR</sequence>
<reference evidence="1 2" key="1">
    <citation type="submission" date="2019-07" db="EMBL/GenBank/DDBJ databases">
        <title>Sphingomonas solaris sp. nov., isolated from a solar panel from Boston, Massachusetts.</title>
        <authorList>
            <person name="Tanner K."/>
            <person name="Pascual J."/>
            <person name="Mancuso C."/>
            <person name="Pereto J."/>
            <person name="Khalil A."/>
            <person name="Vilanova C."/>
        </authorList>
    </citation>
    <scope>NUCLEOTIDE SEQUENCE [LARGE SCALE GENOMIC DNA]</scope>
    <source>
        <strain evidence="1 2">R4DWN</strain>
    </source>
</reference>
<comment type="caution">
    <text evidence="1">The sequence shown here is derived from an EMBL/GenBank/DDBJ whole genome shotgun (WGS) entry which is preliminary data.</text>
</comment>
<evidence type="ECO:0000313" key="1">
    <source>
        <dbReference type="EMBL" id="TVV76947.1"/>
    </source>
</evidence>
<organism evidence="1 2">
    <name type="scientific">Alterirhizorhabdus solaris</name>
    <dbReference type="NCBI Taxonomy" id="2529389"/>
    <lineage>
        <taxon>Bacteria</taxon>
        <taxon>Pseudomonadati</taxon>
        <taxon>Pseudomonadota</taxon>
        <taxon>Alphaproteobacteria</taxon>
        <taxon>Sphingomonadales</taxon>
        <taxon>Rhizorhabdaceae</taxon>
        <taxon>Alterirhizorhabdus</taxon>
    </lineage>
</organism>
<dbReference type="AlphaFoldDB" id="A0A558RBW8"/>
<evidence type="ECO:0000313" key="2">
    <source>
        <dbReference type="Proteomes" id="UP000318681"/>
    </source>
</evidence>
<dbReference type="OrthoDB" id="7509120at2"/>
<proteinExistence type="predicted"/>
<accession>A0A558RBW8</accession>
<gene>
    <name evidence="1" type="ORF">FOY91_02580</name>
</gene>
<dbReference type="RefSeq" id="WP_145147823.1">
    <property type="nucleotide sequence ID" value="NZ_VNIM01000005.1"/>
</dbReference>
<name>A0A558RBW8_9SPHN</name>
<dbReference type="Proteomes" id="UP000318681">
    <property type="component" value="Unassembled WGS sequence"/>
</dbReference>
<dbReference type="EMBL" id="VNIM01000005">
    <property type="protein sequence ID" value="TVV76947.1"/>
    <property type="molecule type" value="Genomic_DNA"/>
</dbReference>